<evidence type="ECO:0000313" key="1">
    <source>
        <dbReference type="EMBL" id="GES36493.1"/>
    </source>
</evidence>
<accession>A0ABQ0YIY3</accession>
<name>A0ABQ0YIY3_9NOCA</name>
<comment type="caution">
    <text evidence="1">The sequence shown here is derived from an EMBL/GenBank/DDBJ whole genome shotgun (WGS) entry which is preliminary data.</text>
</comment>
<gene>
    <name evidence="1" type="ORF">RAJCM14343_1745</name>
</gene>
<evidence type="ECO:0000313" key="2">
    <source>
        <dbReference type="Proteomes" id="UP000325466"/>
    </source>
</evidence>
<keyword evidence="2" id="KW-1185">Reference proteome</keyword>
<dbReference type="EMBL" id="BLAH01000067">
    <property type="protein sequence ID" value="GES36493.1"/>
    <property type="molecule type" value="Genomic_DNA"/>
</dbReference>
<protein>
    <submittedName>
        <fullName evidence="1">Uncharacterized protein</fullName>
    </submittedName>
</protein>
<sequence>MYVNSNLVSVPADGKWHAVMAAGRGFGYIPDASDLTVAKFRQVNMSDSSGGQSVPNIRFVKIGSYSGTTVMDDTPFNVEILGYTPDSKVVMATPAYAIPILSGMDQYGQWRDLPRLIGYRQENEPPQQ</sequence>
<proteinExistence type="predicted"/>
<reference evidence="1 2" key="1">
    <citation type="journal article" date="2018" name="Biodegradation">
        <title>1,4-Dioxane degradation characteristics of Rhodococcus aetherivorans JCM 14343.</title>
        <authorList>
            <person name="Inoue D."/>
            <person name="Tsunoda T."/>
            <person name="Yamamoto N."/>
            <person name="Ike M."/>
            <person name="Sei K."/>
        </authorList>
    </citation>
    <scope>NUCLEOTIDE SEQUENCE [LARGE SCALE GENOMIC DNA]</scope>
    <source>
        <strain evidence="1 2">JCM 14343</strain>
    </source>
</reference>
<dbReference type="Proteomes" id="UP000325466">
    <property type="component" value="Unassembled WGS sequence"/>
</dbReference>
<dbReference type="RefSeq" id="WP_043801335.1">
    <property type="nucleotide sequence ID" value="NZ_BAAAYP010000110.1"/>
</dbReference>
<organism evidence="1 2">
    <name type="scientific">Rhodococcus aetherivorans</name>
    <dbReference type="NCBI Taxonomy" id="191292"/>
    <lineage>
        <taxon>Bacteria</taxon>
        <taxon>Bacillati</taxon>
        <taxon>Actinomycetota</taxon>
        <taxon>Actinomycetes</taxon>
        <taxon>Mycobacteriales</taxon>
        <taxon>Nocardiaceae</taxon>
        <taxon>Rhodococcus</taxon>
    </lineage>
</organism>